<proteinExistence type="predicted"/>
<evidence type="ECO:0000313" key="1">
    <source>
        <dbReference type="EMBL" id="CRK96859.1"/>
    </source>
</evidence>
<dbReference type="Proteomes" id="UP000183832">
    <property type="component" value="Unassembled WGS sequence"/>
</dbReference>
<dbReference type="EMBL" id="CVRI01000044">
    <property type="protein sequence ID" value="CRK96859.1"/>
    <property type="molecule type" value="Genomic_DNA"/>
</dbReference>
<name>A0A1J1I9H6_9DIPT</name>
<organism evidence="1 2">
    <name type="scientific">Clunio marinus</name>
    <dbReference type="NCBI Taxonomy" id="568069"/>
    <lineage>
        <taxon>Eukaryota</taxon>
        <taxon>Metazoa</taxon>
        <taxon>Ecdysozoa</taxon>
        <taxon>Arthropoda</taxon>
        <taxon>Hexapoda</taxon>
        <taxon>Insecta</taxon>
        <taxon>Pterygota</taxon>
        <taxon>Neoptera</taxon>
        <taxon>Endopterygota</taxon>
        <taxon>Diptera</taxon>
        <taxon>Nematocera</taxon>
        <taxon>Chironomoidea</taxon>
        <taxon>Chironomidae</taxon>
        <taxon>Clunio</taxon>
    </lineage>
</organism>
<dbReference type="OrthoDB" id="629492at2759"/>
<evidence type="ECO:0000313" key="2">
    <source>
        <dbReference type="Proteomes" id="UP000183832"/>
    </source>
</evidence>
<protein>
    <submittedName>
        <fullName evidence="1">CLUMA_CG010014, isoform A</fullName>
    </submittedName>
</protein>
<gene>
    <name evidence="1" type="ORF">CLUMA_CG010014</name>
</gene>
<sequence>MPGASSNEQNSNKRKNEYLSDESFETVFDDKNDSTSLCSSDYYDDLDISSIKHPLISPKCDVSYSSSSEETFFASTSTTDAFACIPDKTIELIFQHFSTQDVKTASCVSIFWYHKIGKSMICMKKLKLKLDLENSMLILMKSSRNYANIQIDASCNPTNCNLFNSIVRKFASSLTNLEVTKVGGFNTILNEILLLTRLECLKLNIICGRITGEFLSGVCTLKILSVNGLDPSGLKMCLEQNPEFEDLTLYENSFISYFSQDFTNAIPFNLKKLSVLDHFNTKYCLAGEFPAERWNSVSRYYFYKFLTFQATTLHSLHLDNCHVDDLNKILKLLTLKTLEINWMVGDLQKVSLEKNFTVINFIASSRISTFLLESIVENLKNMKTMFINRISTHQFLYILRKSYQLKSFHYFWAYKIRKPRGNFINLSTIFRHELFRACKFNELINFEVSINITTKEEFLKLIE</sequence>
<dbReference type="SUPFAM" id="SSF52047">
    <property type="entry name" value="RNI-like"/>
    <property type="match status" value="1"/>
</dbReference>
<dbReference type="SUPFAM" id="SSF81383">
    <property type="entry name" value="F-box domain"/>
    <property type="match status" value="1"/>
</dbReference>
<accession>A0A1J1I9H6</accession>
<reference evidence="1 2" key="1">
    <citation type="submission" date="2015-04" db="EMBL/GenBank/DDBJ databases">
        <authorList>
            <person name="Syromyatnikov M.Y."/>
            <person name="Popov V.N."/>
        </authorList>
    </citation>
    <scope>NUCLEOTIDE SEQUENCE [LARGE SCALE GENOMIC DNA]</scope>
</reference>
<dbReference type="AlphaFoldDB" id="A0A1J1I9H6"/>
<dbReference type="InterPro" id="IPR036047">
    <property type="entry name" value="F-box-like_dom_sf"/>
</dbReference>
<keyword evidence="2" id="KW-1185">Reference proteome</keyword>